<evidence type="ECO:0000313" key="2">
    <source>
        <dbReference type="Proteomes" id="UP001061070"/>
    </source>
</evidence>
<dbReference type="Pfam" id="PF00300">
    <property type="entry name" value="His_Phos_1"/>
    <property type="match status" value="1"/>
</dbReference>
<dbReference type="EMBL" id="BAQW01000013">
    <property type="protein sequence ID" value="GBR16450.1"/>
    <property type="molecule type" value="Genomic_DNA"/>
</dbReference>
<dbReference type="InterPro" id="IPR029033">
    <property type="entry name" value="His_PPase_superfam"/>
</dbReference>
<organism evidence="1 2">
    <name type="scientific">Gluconobacter frateurii NRIC 0228</name>
    <dbReference type="NCBI Taxonomy" id="1307946"/>
    <lineage>
        <taxon>Bacteria</taxon>
        <taxon>Pseudomonadati</taxon>
        <taxon>Pseudomonadota</taxon>
        <taxon>Alphaproteobacteria</taxon>
        <taxon>Acetobacterales</taxon>
        <taxon>Acetobacteraceae</taxon>
        <taxon>Gluconobacter</taxon>
    </lineage>
</organism>
<dbReference type="InterPro" id="IPR013078">
    <property type="entry name" value="His_Pase_superF_clade-1"/>
</dbReference>
<comment type="caution">
    <text evidence="1">The sequence shown here is derived from an EMBL/GenBank/DDBJ whole genome shotgun (WGS) entry which is preliminary data.</text>
</comment>
<dbReference type="RefSeq" id="WP_167384235.1">
    <property type="nucleotide sequence ID" value="NZ_BAQW01000013.1"/>
</dbReference>
<proteinExistence type="predicted"/>
<sequence length="153" mass="17184">MNIIRWPKADRGVAGNIEDADRLETLIGKQVTVVPELAACQYGEWSGRSLKAVPTEDLSLWLRDPEFVPPGGESRSMVIDRVAHWFRNSGIENETVILIVDADIVRILVLICLGLDVTLADRLDILPSSWSILSYVRSWRLQALSLPPDKVFF</sequence>
<evidence type="ECO:0008006" key="3">
    <source>
        <dbReference type="Google" id="ProtNLM"/>
    </source>
</evidence>
<dbReference type="SUPFAM" id="SSF53254">
    <property type="entry name" value="Phosphoglycerate mutase-like"/>
    <property type="match status" value="1"/>
</dbReference>
<name>A0ABQ0QEU4_9PROT</name>
<keyword evidence="2" id="KW-1185">Reference proteome</keyword>
<accession>A0ABQ0QEU4</accession>
<evidence type="ECO:0000313" key="1">
    <source>
        <dbReference type="EMBL" id="GBR16450.1"/>
    </source>
</evidence>
<dbReference type="Proteomes" id="UP001061070">
    <property type="component" value="Unassembled WGS sequence"/>
</dbReference>
<reference evidence="1" key="1">
    <citation type="submission" date="2013-04" db="EMBL/GenBank/DDBJ databases">
        <title>The genome sequencing project of 58 acetic acid bacteria.</title>
        <authorList>
            <person name="Okamoto-Kainuma A."/>
            <person name="Ishikawa M."/>
            <person name="Umino S."/>
            <person name="Koizumi Y."/>
            <person name="Shiwa Y."/>
            <person name="Yoshikawa H."/>
            <person name="Matsutani M."/>
            <person name="Matsushita K."/>
        </authorList>
    </citation>
    <scope>NUCLEOTIDE SEQUENCE</scope>
    <source>
        <strain evidence="1">NRIC 0228</strain>
    </source>
</reference>
<dbReference type="Gene3D" id="3.40.50.1240">
    <property type="entry name" value="Phosphoglycerate mutase-like"/>
    <property type="match status" value="1"/>
</dbReference>
<protein>
    <recommendedName>
        <fullName evidence="3">Phosphoglycerate mutase</fullName>
    </recommendedName>
</protein>
<gene>
    <name evidence="1" type="ORF">AA0228_2777</name>
</gene>